<organism evidence="1 2">
    <name type="scientific">Catopsilia pomona nucleopolyhedrovirus</name>
    <dbReference type="NCBI Taxonomy" id="1850906"/>
    <lineage>
        <taxon>Viruses</taxon>
        <taxon>Viruses incertae sedis</taxon>
        <taxon>Naldaviricetes</taxon>
        <taxon>Lefavirales</taxon>
        <taxon>Baculoviridae</taxon>
        <taxon>Alphabaculovirus</taxon>
        <taxon>Alphabaculovirus capomonae</taxon>
    </lineage>
</organism>
<name>A0A172WZE7_9ABAC</name>
<dbReference type="Proteomes" id="UP000203996">
    <property type="component" value="Segment"/>
</dbReference>
<keyword evidence="2" id="KW-1185">Reference proteome</keyword>
<evidence type="ECO:0000313" key="2">
    <source>
        <dbReference type="Proteomes" id="UP000203996"/>
    </source>
</evidence>
<proteinExistence type="predicted"/>
<accession>A0A172WZE7</accession>
<dbReference type="EMBL" id="KU565883">
    <property type="protein sequence ID" value="ANF29726.1"/>
    <property type="molecule type" value="Genomic_DNA"/>
</dbReference>
<gene>
    <name evidence="1" type="ORF">CapoNPV_078</name>
</gene>
<protein>
    <submittedName>
        <fullName evidence="1">ORF-78</fullName>
    </submittedName>
</protein>
<dbReference type="RefSeq" id="YP_009255335.1">
    <property type="nucleotide sequence ID" value="NC_030240.1"/>
</dbReference>
<dbReference type="KEGG" id="vg:27924302"/>
<dbReference type="GeneID" id="27924302"/>
<reference evidence="1 2" key="1">
    <citation type="journal article" date="2016" name="PLoS ONE">
        <title>Genome Sequencing and Analysis of Catopsilia pomona nucleopolyhedrovirus: A Distinct Species in Group I Alphabaculovirus.</title>
        <authorList>
            <person name="Wang J."/>
            <person name="Zhu Z."/>
            <person name="Zhang L."/>
            <person name="Hou D."/>
            <person name="Wang M."/>
            <person name="Arif B."/>
            <person name="Kou Z."/>
            <person name="Wang H."/>
            <person name="Deng F."/>
            <person name="Hu Z."/>
        </authorList>
    </citation>
    <scope>NUCLEOTIDE SEQUENCE [LARGE SCALE GENOMIC DNA]</scope>
    <source>
        <strain evidence="1">416</strain>
    </source>
</reference>
<sequence>MHWRKHNVGQRLYLTMCCYNFIKKDNIKINKENDTVNRMVSVVDLDHSYIMSRYNYNEIEVTGTDDYENNFVHSALNQLLLHDYLNLLYNMFHNYMNNDNNVNNNNDIDDNEYIYVNINNI</sequence>
<evidence type="ECO:0000313" key="1">
    <source>
        <dbReference type="EMBL" id="ANF29726.1"/>
    </source>
</evidence>